<organism evidence="1">
    <name type="scientific">Anguilla anguilla</name>
    <name type="common">European freshwater eel</name>
    <name type="synonym">Muraena anguilla</name>
    <dbReference type="NCBI Taxonomy" id="7936"/>
    <lineage>
        <taxon>Eukaryota</taxon>
        <taxon>Metazoa</taxon>
        <taxon>Chordata</taxon>
        <taxon>Craniata</taxon>
        <taxon>Vertebrata</taxon>
        <taxon>Euteleostomi</taxon>
        <taxon>Actinopterygii</taxon>
        <taxon>Neopterygii</taxon>
        <taxon>Teleostei</taxon>
        <taxon>Anguilliformes</taxon>
        <taxon>Anguillidae</taxon>
        <taxon>Anguilla</taxon>
    </lineage>
</organism>
<dbReference type="EMBL" id="GBXM01068747">
    <property type="protein sequence ID" value="JAH39830.1"/>
    <property type="molecule type" value="Transcribed_RNA"/>
</dbReference>
<accession>A0A0E9SGP4</accession>
<name>A0A0E9SGP4_ANGAN</name>
<proteinExistence type="predicted"/>
<dbReference type="AlphaFoldDB" id="A0A0E9SGP4"/>
<reference evidence="1" key="2">
    <citation type="journal article" date="2015" name="Fish Shellfish Immunol.">
        <title>Early steps in the European eel (Anguilla anguilla)-Vibrio vulnificus interaction in the gills: Role of the RtxA13 toxin.</title>
        <authorList>
            <person name="Callol A."/>
            <person name="Pajuelo D."/>
            <person name="Ebbesson L."/>
            <person name="Teles M."/>
            <person name="MacKenzie S."/>
            <person name="Amaro C."/>
        </authorList>
    </citation>
    <scope>NUCLEOTIDE SEQUENCE</scope>
</reference>
<evidence type="ECO:0000313" key="1">
    <source>
        <dbReference type="EMBL" id="JAH39830.1"/>
    </source>
</evidence>
<reference evidence="1" key="1">
    <citation type="submission" date="2014-11" db="EMBL/GenBank/DDBJ databases">
        <authorList>
            <person name="Amaro Gonzalez C."/>
        </authorList>
    </citation>
    <scope>NUCLEOTIDE SEQUENCE</scope>
</reference>
<protein>
    <submittedName>
        <fullName evidence="1">Uncharacterized protein</fullName>
    </submittedName>
</protein>
<sequence length="52" mass="6132">MHICGRLHQPKKNSHIMLNEIVIKAFGFQSRRMEIWNMDGMEWNSLDRTGSS</sequence>